<keyword evidence="1" id="KW-0812">Transmembrane</keyword>
<evidence type="ECO:0000313" key="3">
    <source>
        <dbReference type="Proteomes" id="UP000628854"/>
    </source>
</evidence>
<dbReference type="Proteomes" id="UP000628854">
    <property type="component" value="Unassembled WGS sequence"/>
</dbReference>
<keyword evidence="1" id="KW-0472">Membrane</keyword>
<name>A0ABQ1J1A3_9PROT</name>
<evidence type="ECO:0000313" key="2">
    <source>
        <dbReference type="EMBL" id="GGB56216.1"/>
    </source>
</evidence>
<organism evidence="2 3">
    <name type="scientific">Henriciella pelagia</name>
    <dbReference type="NCBI Taxonomy" id="1977912"/>
    <lineage>
        <taxon>Bacteria</taxon>
        <taxon>Pseudomonadati</taxon>
        <taxon>Pseudomonadota</taxon>
        <taxon>Alphaproteobacteria</taxon>
        <taxon>Hyphomonadales</taxon>
        <taxon>Hyphomonadaceae</taxon>
        <taxon>Henriciella</taxon>
    </lineage>
</organism>
<sequence length="77" mass="8245">MIKLFSSLIHPALFGASETGRQTTIMSAGQDVLGAKAGETMSAGIFPLEVAFIVLGCLVVSGFLLLMREARMENREN</sequence>
<dbReference type="EMBL" id="BMKF01000001">
    <property type="protein sequence ID" value="GGB56216.1"/>
    <property type="molecule type" value="Genomic_DNA"/>
</dbReference>
<keyword evidence="3" id="KW-1185">Reference proteome</keyword>
<keyword evidence="1" id="KW-1133">Transmembrane helix</keyword>
<reference evidence="3" key="1">
    <citation type="journal article" date="2019" name="Int. J. Syst. Evol. Microbiol.">
        <title>The Global Catalogue of Microorganisms (GCM) 10K type strain sequencing project: providing services to taxonomists for standard genome sequencing and annotation.</title>
        <authorList>
            <consortium name="The Broad Institute Genomics Platform"/>
            <consortium name="The Broad Institute Genome Sequencing Center for Infectious Disease"/>
            <person name="Wu L."/>
            <person name="Ma J."/>
        </authorList>
    </citation>
    <scope>NUCLEOTIDE SEQUENCE [LARGE SCALE GENOMIC DNA]</scope>
    <source>
        <strain evidence="3">CGMCC 1.15928</strain>
    </source>
</reference>
<proteinExistence type="predicted"/>
<evidence type="ECO:0000256" key="1">
    <source>
        <dbReference type="SAM" id="Phobius"/>
    </source>
</evidence>
<gene>
    <name evidence="2" type="ORF">GCM10011503_00670</name>
</gene>
<accession>A0ABQ1J1A3</accession>
<comment type="caution">
    <text evidence="2">The sequence shown here is derived from an EMBL/GenBank/DDBJ whole genome shotgun (WGS) entry which is preliminary data.</text>
</comment>
<protein>
    <submittedName>
        <fullName evidence="2">Uncharacterized protein</fullName>
    </submittedName>
</protein>
<feature type="transmembrane region" description="Helical" evidence="1">
    <location>
        <begin position="45"/>
        <end position="67"/>
    </location>
</feature>
<dbReference type="RefSeq" id="WP_084394129.1">
    <property type="nucleotide sequence ID" value="NZ_BMKF01000001.1"/>
</dbReference>